<dbReference type="Proteomes" id="UP001174909">
    <property type="component" value="Unassembled WGS sequence"/>
</dbReference>
<evidence type="ECO:0000313" key="3">
    <source>
        <dbReference type="Proteomes" id="UP001174909"/>
    </source>
</evidence>
<evidence type="ECO:0000313" key="2">
    <source>
        <dbReference type="EMBL" id="CAI8021270.1"/>
    </source>
</evidence>
<name>A0AA35S0P0_GEOBA</name>
<feature type="region of interest" description="Disordered" evidence="1">
    <location>
        <begin position="1"/>
        <end position="31"/>
    </location>
</feature>
<dbReference type="EMBL" id="CASHTH010001876">
    <property type="protein sequence ID" value="CAI8021270.1"/>
    <property type="molecule type" value="Genomic_DNA"/>
</dbReference>
<proteinExistence type="predicted"/>
<keyword evidence="3" id="KW-1185">Reference proteome</keyword>
<gene>
    <name evidence="2" type="ORF">GBAR_LOCUS12638</name>
</gene>
<evidence type="ECO:0000256" key="1">
    <source>
        <dbReference type="SAM" id="MobiDB-lite"/>
    </source>
</evidence>
<organism evidence="2 3">
    <name type="scientific">Geodia barretti</name>
    <name type="common">Barrett's horny sponge</name>
    <dbReference type="NCBI Taxonomy" id="519541"/>
    <lineage>
        <taxon>Eukaryota</taxon>
        <taxon>Metazoa</taxon>
        <taxon>Porifera</taxon>
        <taxon>Demospongiae</taxon>
        <taxon>Heteroscleromorpha</taxon>
        <taxon>Tetractinellida</taxon>
        <taxon>Astrophorina</taxon>
        <taxon>Geodiidae</taxon>
        <taxon>Geodia</taxon>
    </lineage>
</organism>
<dbReference type="AlphaFoldDB" id="A0AA35S0P0"/>
<evidence type="ECO:0008006" key="4">
    <source>
        <dbReference type="Google" id="ProtNLM"/>
    </source>
</evidence>
<accession>A0AA35S0P0</accession>
<feature type="compositionally biased region" description="Basic and acidic residues" evidence="1">
    <location>
        <begin position="222"/>
        <end position="234"/>
    </location>
</feature>
<protein>
    <recommendedName>
        <fullName evidence="4">Death domain-containing protein</fullName>
    </recommendedName>
</protein>
<sequence>MTAGQLSGGISVVQTRYEPDTADNPPATHRRLVQEDGGGIFGTFREPTQPAPPPPQPVVVSVENVKYAQLGIISKIDARLKQSEMDIVQYASLDHDAVVTPPPPDTFVCLDQILIQLREVTPHWRRLGEAVGVHRLDEILQYVGSESGAMVEVVDGWLANLHPNKPTWREIADVVDSIGHHDLAHSLRQVYISGQLPIMVSNAISERVFQTVPPPVIPPRKPTNEADNHPHEVL</sequence>
<comment type="caution">
    <text evidence="2">The sequence shown here is derived from an EMBL/GenBank/DDBJ whole genome shotgun (WGS) entry which is preliminary data.</text>
</comment>
<reference evidence="2" key="1">
    <citation type="submission" date="2023-03" db="EMBL/GenBank/DDBJ databases">
        <authorList>
            <person name="Steffen K."/>
            <person name="Cardenas P."/>
        </authorList>
    </citation>
    <scope>NUCLEOTIDE SEQUENCE</scope>
</reference>
<feature type="region of interest" description="Disordered" evidence="1">
    <location>
        <begin position="213"/>
        <end position="234"/>
    </location>
</feature>